<keyword evidence="5" id="KW-0190">Covalent protein-DNA linkage</keyword>
<evidence type="ECO:0000256" key="7">
    <source>
        <dbReference type="ARBA" id="ARBA00023239"/>
    </source>
</evidence>
<evidence type="ECO:0000313" key="10">
    <source>
        <dbReference type="Proteomes" id="UP000242699"/>
    </source>
</evidence>
<evidence type="ECO:0000313" key="9">
    <source>
        <dbReference type="EMBL" id="PSR29092.1"/>
    </source>
</evidence>
<accession>A0A2T2X3N0</accession>
<comment type="caution">
    <text evidence="9">The sequence shown here is derived from an EMBL/GenBank/DDBJ whole genome shotgun (WGS) entry which is preliminary data.</text>
</comment>
<evidence type="ECO:0000256" key="3">
    <source>
        <dbReference type="ARBA" id="ARBA00022763"/>
    </source>
</evidence>
<dbReference type="GO" id="GO:0008233">
    <property type="term" value="F:peptidase activity"/>
    <property type="evidence" value="ECO:0007669"/>
    <property type="project" value="UniProtKB-KW"/>
</dbReference>
<gene>
    <name evidence="9" type="ORF">C7B43_08765</name>
</gene>
<dbReference type="EMBL" id="PXYT01000017">
    <property type="protein sequence ID" value="PSR29092.1"/>
    <property type="molecule type" value="Genomic_DNA"/>
</dbReference>
<dbReference type="EC" id="3.4.-.-" evidence="8"/>
<dbReference type="InterPro" id="IPR003738">
    <property type="entry name" value="SRAP"/>
</dbReference>
<dbReference type="GO" id="GO:0106300">
    <property type="term" value="P:protein-DNA covalent cross-linking repair"/>
    <property type="evidence" value="ECO:0007669"/>
    <property type="project" value="InterPro"/>
</dbReference>
<name>A0A2T2X3N0_9FIRM</name>
<reference evidence="9 10" key="1">
    <citation type="journal article" date="2014" name="BMC Genomics">
        <title>Comparison of environmental and isolate Sulfobacillus genomes reveals diverse carbon, sulfur, nitrogen, and hydrogen metabolisms.</title>
        <authorList>
            <person name="Justice N.B."/>
            <person name="Norman A."/>
            <person name="Brown C.T."/>
            <person name="Singh A."/>
            <person name="Thomas B.C."/>
            <person name="Banfield J.F."/>
        </authorList>
    </citation>
    <scope>NUCLEOTIDE SEQUENCE [LARGE SCALE GENOMIC DNA]</scope>
    <source>
        <strain evidence="9">AMDSBA1</strain>
    </source>
</reference>
<evidence type="ECO:0000256" key="4">
    <source>
        <dbReference type="ARBA" id="ARBA00022801"/>
    </source>
</evidence>
<dbReference type="Pfam" id="PF02586">
    <property type="entry name" value="SRAP"/>
    <property type="match status" value="1"/>
</dbReference>
<dbReference type="InterPro" id="IPR036590">
    <property type="entry name" value="SRAP-like"/>
</dbReference>
<comment type="similarity">
    <text evidence="1 8">Belongs to the SOS response-associated peptidase family.</text>
</comment>
<keyword evidence="7" id="KW-0456">Lyase</keyword>
<dbReference type="Proteomes" id="UP000242699">
    <property type="component" value="Unassembled WGS sequence"/>
</dbReference>
<keyword evidence="4 8" id="KW-0378">Hydrolase</keyword>
<dbReference type="GO" id="GO:0006508">
    <property type="term" value="P:proteolysis"/>
    <property type="evidence" value="ECO:0007669"/>
    <property type="project" value="UniProtKB-KW"/>
</dbReference>
<proteinExistence type="inferred from homology"/>
<dbReference type="SUPFAM" id="SSF143081">
    <property type="entry name" value="BB1717-like"/>
    <property type="match status" value="1"/>
</dbReference>
<keyword evidence="2 8" id="KW-0645">Protease</keyword>
<evidence type="ECO:0000256" key="5">
    <source>
        <dbReference type="ARBA" id="ARBA00023124"/>
    </source>
</evidence>
<keyword evidence="6" id="KW-0238">DNA-binding</keyword>
<dbReference type="GO" id="GO:0016829">
    <property type="term" value="F:lyase activity"/>
    <property type="evidence" value="ECO:0007669"/>
    <property type="project" value="UniProtKB-KW"/>
</dbReference>
<evidence type="ECO:0000256" key="8">
    <source>
        <dbReference type="RuleBase" id="RU364100"/>
    </source>
</evidence>
<evidence type="ECO:0000256" key="1">
    <source>
        <dbReference type="ARBA" id="ARBA00008136"/>
    </source>
</evidence>
<dbReference type="PANTHER" id="PTHR13604:SF0">
    <property type="entry name" value="ABASIC SITE PROCESSING PROTEIN HMCES"/>
    <property type="match status" value="1"/>
</dbReference>
<dbReference type="PANTHER" id="PTHR13604">
    <property type="entry name" value="DC12-RELATED"/>
    <property type="match status" value="1"/>
</dbReference>
<organism evidence="9 10">
    <name type="scientific">Sulfobacillus benefaciens</name>
    <dbReference type="NCBI Taxonomy" id="453960"/>
    <lineage>
        <taxon>Bacteria</taxon>
        <taxon>Bacillati</taxon>
        <taxon>Bacillota</taxon>
        <taxon>Clostridia</taxon>
        <taxon>Eubacteriales</taxon>
        <taxon>Clostridiales Family XVII. Incertae Sedis</taxon>
        <taxon>Sulfobacillus</taxon>
    </lineage>
</organism>
<evidence type="ECO:0000256" key="6">
    <source>
        <dbReference type="ARBA" id="ARBA00023125"/>
    </source>
</evidence>
<dbReference type="GO" id="GO:0003697">
    <property type="term" value="F:single-stranded DNA binding"/>
    <property type="evidence" value="ECO:0007669"/>
    <property type="project" value="InterPro"/>
</dbReference>
<evidence type="ECO:0000256" key="2">
    <source>
        <dbReference type="ARBA" id="ARBA00022670"/>
    </source>
</evidence>
<sequence length="235" mass="27338">MIPLIIRQHNENTQLSVPILYFLKEESSMCGRFSATFTWNDLKTWWPVDNDIEPGFSPRFNIAPGQNILTVGRGAGGEWRAAWIHWGFPLARKLVINARRESIENKPLFRYAYHHQRVIVPADGFYEWKRPARQPFRFTLDQPFAIAAILLPNRDRTWHVVLLTTEADENVGAIHDRMPWILSSDQVPMWLSRQESQYLNLDVKPATWVVYPVTRRLNNVKNDDPGLILPSVEHS</sequence>
<keyword evidence="3" id="KW-0227">DNA damage</keyword>
<dbReference type="AlphaFoldDB" id="A0A2T2X3N0"/>
<protein>
    <recommendedName>
        <fullName evidence="8">Abasic site processing protein</fullName>
        <ecNumber evidence="8">3.4.-.-</ecNumber>
    </recommendedName>
</protein>
<dbReference type="Gene3D" id="3.90.1680.10">
    <property type="entry name" value="SOS response associated peptidase-like"/>
    <property type="match status" value="1"/>
</dbReference>